<dbReference type="InterPro" id="IPR014738">
    <property type="entry name" value="Citrate_transporter"/>
</dbReference>
<comment type="caution">
    <text evidence="6">The sequence shown here is derived from an EMBL/GenBank/DDBJ whole genome shotgun (WGS) entry which is preliminary data.</text>
</comment>
<organism evidence="6 7">
    <name type="scientific">Streptococcus parauberis</name>
    <dbReference type="NCBI Taxonomy" id="1348"/>
    <lineage>
        <taxon>Bacteria</taxon>
        <taxon>Bacillati</taxon>
        <taxon>Bacillota</taxon>
        <taxon>Bacilli</taxon>
        <taxon>Lactobacillales</taxon>
        <taxon>Streptococcaceae</taxon>
        <taxon>Streptococcus</taxon>
    </lineage>
</organism>
<comment type="subcellular location">
    <subcellularLocation>
        <location evidence="1">Membrane</location>
        <topology evidence="1">Multi-pass membrane protein</topology>
    </subcellularLocation>
</comment>
<keyword evidence="4" id="KW-1133">Transmembrane helix</keyword>
<dbReference type="OMA" id="FMSNDGF"/>
<evidence type="ECO:0000313" key="7">
    <source>
        <dbReference type="Proteomes" id="UP000217465"/>
    </source>
</evidence>
<evidence type="ECO:0000256" key="4">
    <source>
        <dbReference type="ARBA" id="ARBA00022989"/>
    </source>
</evidence>
<dbReference type="RefSeq" id="WP_003103413.1">
    <property type="nucleotide sequence ID" value="NZ_BAWT01000030.1"/>
</dbReference>
<dbReference type="EMBL" id="NSGR01000005">
    <property type="protein sequence ID" value="PCH13171.1"/>
    <property type="molecule type" value="Genomic_DNA"/>
</dbReference>
<dbReference type="eggNOG" id="COG2851">
    <property type="taxonomic scope" value="Bacteria"/>
</dbReference>
<dbReference type="Proteomes" id="UP000217465">
    <property type="component" value="Unassembled WGS sequence"/>
</dbReference>
<sequence>MLLTILAYAMIAIFMYVVMTKKMSPLSALVMIPLVFAVIAILTGSADLTADAAFVESLGGDKIANNFTAIGPMVMYGISQTAKTGIMLLFAILYFSIMLDTGLFDPITAKMIRFAKGDPMKVLMATAIVSAAVSMNGDGTTTTLIVVSAFLPIYQKLNMKVMNLGVLIILQNTIMNLLPWGGPTARAMSVLNVGSEILGYLAPGMVLSLLYVIFFVARSMGKKERQRLGVKELSEAELAELTAVADSEKDSIKRPNLFLFNGILTIVLIAWLVAGSFIESIAIPSLLLFAVGTIIALMVNYPNLKDQSKRIGDNAGDAVQVVILVFAAGIFMGLFQGSGMANALAQSFTTIIPKQLGGFWGIIIALLSAPGTFFLSNDGFYYGIMPVLAQAGARYGFDNMSMALASLMGQAFHLLSPLVAFIYLLLRLTGLDMGEWQKTAGKYALGIFIIFIVTIVLMGHMPIYIPQ</sequence>
<keyword evidence="3" id="KW-0812">Transmembrane</keyword>
<name>A0A0E2UEB7_9STRE</name>
<evidence type="ECO:0000256" key="5">
    <source>
        <dbReference type="ARBA" id="ARBA00023136"/>
    </source>
</evidence>
<dbReference type="STRING" id="936154.STP_0109"/>
<dbReference type="InterPro" id="IPR004680">
    <property type="entry name" value="Cit_transptr-like_dom"/>
</dbReference>
<evidence type="ECO:0000256" key="2">
    <source>
        <dbReference type="ARBA" id="ARBA00022448"/>
    </source>
</evidence>
<protein>
    <submittedName>
        <fullName evidence="6">Citrate transporter</fullName>
    </submittedName>
</protein>
<evidence type="ECO:0000313" key="6">
    <source>
        <dbReference type="EMBL" id="PCH13171.1"/>
    </source>
</evidence>
<evidence type="ECO:0000256" key="1">
    <source>
        <dbReference type="ARBA" id="ARBA00004141"/>
    </source>
</evidence>
<dbReference type="Pfam" id="PF03600">
    <property type="entry name" value="CitMHS"/>
    <property type="match status" value="1"/>
</dbReference>
<gene>
    <name evidence="6" type="primary">citN_2</name>
    <name evidence="6" type="ORF">A9Y57_00571</name>
</gene>
<accession>A0A0E2UEB7</accession>
<evidence type="ECO:0000256" key="3">
    <source>
        <dbReference type="ARBA" id="ARBA00022692"/>
    </source>
</evidence>
<keyword evidence="2" id="KW-0813">Transport</keyword>
<proteinExistence type="predicted"/>
<dbReference type="NCBIfam" id="TIGR00784">
    <property type="entry name" value="citMHS"/>
    <property type="match status" value="1"/>
</dbReference>
<reference evidence="6 7" key="1">
    <citation type="submission" date="2016-06" db="EMBL/GenBank/DDBJ databases">
        <authorList>
            <person name="Haines A.N."/>
            <person name="Council K.R."/>
        </authorList>
    </citation>
    <scope>NUCLEOTIDE SEQUENCE [LARGE SCALE GENOMIC DNA]</scope>
    <source>
        <strain evidence="6 7">SP158-29</strain>
    </source>
</reference>
<dbReference type="GeneID" id="61420980"/>
<dbReference type="GO" id="GO:0015137">
    <property type="term" value="F:citrate transmembrane transporter activity"/>
    <property type="evidence" value="ECO:0007669"/>
    <property type="project" value="InterPro"/>
</dbReference>
<keyword evidence="5" id="KW-0472">Membrane</keyword>
<dbReference type="AlphaFoldDB" id="A0A0E2UEB7"/>
<dbReference type="GO" id="GO:0016020">
    <property type="term" value="C:membrane"/>
    <property type="evidence" value="ECO:0007669"/>
    <property type="project" value="UniProtKB-SubCell"/>
</dbReference>